<proteinExistence type="predicted"/>
<reference evidence="1" key="1">
    <citation type="submission" date="2022-10" db="EMBL/GenBank/DDBJ databases">
        <title>Genome sequences of endogenous nimaviruses in decapod crustaceans.</title>
        <authorList>
            <person name="Kawato S."/>
            <person name="Nozaki R."/>
            <person name="Kondo H."/>
            <person name="Hirono I."/>
        </authorList>
    </citation>
    <scope>NUCLEOTIDE SEQUENCE</scope>
    <source>
        <strain evidence="1">Ube2021</strain>
    </source>
</reference>
<organism evidence="1">
    <name type="scientific">Trachysalambria curvirostris nimavirus</name>
    <dbReference type="NCBI Taxonomy" id="2984282"/>
    <lineage>
        <taxon>Viruses</taxon>
        <taxon>Viruses incertae sedis</taxon>
        <taxon>Naldaviricetes</taxon>
        <taxon>Nimaviridae</taxon>
    </lineage>
</organism>
<accession>A0A9C7BIV1</accession>
<name>A0A9C7BIV1_9VIRU</name>
<protein>
    <submittedName>
        <fullName evidence="1">Wsv332-like protein</fullName>
    </submittedName>
</protein>
<evidence type="ECO:0000313" key="1">
    <source>
        <dbReference type="EMBL" id="BDT63050.1"/>
    </source>
</evidence>
<dbReference type="EMBL" id="LC738880">
    <property type="protein sequence ID" value="BDT63050.1"/>
    <property type="molecule type" value="Genomic_DNA"/>
</dbReference>
<sequence>MMESSPMDHSGSECVTGQSRTTNVVDQAGMCVVNFDGISRRIKSMTSDEMKSVYEVSERFLSCLIRLSHCADANLVKETGRDMIMILLRDIFDPSTLKERYPSYVSLEDMKKAHQQYLNTGSGSATDVLLSSVTGCLDPVTILTELLDDGIGENKDAMTRGIDSILSVLKGYNPIKLDDIIVFQKCQGDGGCTACRSLQEELMNPNRSNAGQTLVYLLRCLNHRRFLFGGDLQSARASEALRGVENNTNVMVVDMRSLLLNYVDCLGGATTGDEFLSKTHMSDSMSEVCAYSDDNPQWEKMVRERVRAMPLQERGVLAQVYSFLICSRHRQQTGDFLKQFLYTIFARFIYSATDILFCEHENASKNVDGGKFLKYFDAWSNMSAISSSFQTMKGYLLWRTEGASVATILNLFSANWNREYRNEENLRRSGNVMARCISGMAEPTRLGQNRYRKINKEKVSGLDSFRSVRSAECYMPYGILEPHRGNFRFSISRLSPQAANHSNGRNIPFNCLHILPSIDGANVLGRFGHSDQAAFEDTLSPGGIRRGSGKALGLITSLINRCALGSVPPTEIKSKLYRQRVNEFMSDVIFRKMLVHEETANASATLPDTRELHSRQSPAAASHCFDARIYTLFLLWQRPCIPYPNMSALTTSQLELMLSKDPKWATFITNLFFNIERVSFQLTDSIIRRLREGRGENDSSPGRNVTDLFTCVQFNDAAKSQELIDKSIDYVSKEWSSVSRNDSSQENVSGTLAHYSSKLFELLYEIIIVKDMDPQILIKYSDFLHNYIRFMDELLMKLLRGASA</sequence>